<reference evidence="1" key="1">
    <citation type="journal article" date="2020" name="Nature">
        <title>Giant virus diversity and host interactions through global metagenomics.</title>
        <authorList>
            <person name="Schulz F."/>
            <person name="Roux S."/>
            <person name="Paez-Espino D."/>
            <person name="Jungbluth S."/>
            <person name="Walsh D.A."/>
            <person name="Denef V.J."/>
            <person name="McMahon K.D."/>
            <person name="Konstantinidis K.T."/>
            <person name="Eloe-Fadrosh E.A."/>
            <person name="Kyrpides N.C."/>
            <person name="Woyke T."/>
        </authorList>
    </citation>
    <scope>NUCLEOTIDE SEQUENCE</scope>
    <source>
        <strain evidence="1">GVMAG-M-3300023174-107</strain>
    </source>
</reference>
<dbReference type="AlphaFoldDB" id="A0A6C0D1X3"/>
<proteinExistence type="predicted"/>
<organism evidence="1">
    <name type="scientific">viral metagenome</name>
    <dbReference type="NCBI Taxonomy" id="1070528"/>
    <lineage>
        <taxon>unclassified sequences</taxon>
        <taxon>metagenomes</taxon>
        <taxon>organismal metagenomes</taxon>
    </lineage>
</organism>
<name>A0A6C0D1X3_9ZZZZ</name>
<accession>A0A6C0D1X3</accession>
<protein>
    <submittedName>
        <fullName evidence="1">Uncharacterized protein</fullName>
    </submittedName>
</protein>
<dbReference type="EMBL" id="MN739522">
    <property type="protein sequence ID" value="QHT10561.1"/>
    <property type="molecule type" value="Genomic_DNA"/>
</dbReference>
<evidence type="ECO:0000313" key="1">
    <source>
        <dbReference type="EMBL" id="QHT10561.1"/>
    </source>
</evidence>
<sequence>MSRKLSLCLPNCKPVYNLQQNGVSRKTLISQIIQVGKPVNYANSNTANIYTTILSADYESNRKLLFILKYKLYKKYLNQVISCGKYNSHEILANVEKIISDLTTEEYNFVFEIVTKVDISVNDVQRDIDHTYYVTVDANNQFFLIKNYNGEYIRPYYSYKFNLEHPSNLNTRFSISRTKNSISIDGLVYSGVPGTPGAYVIFNAPLNMSYLIYIFNSLSSDPYSWGYGQPFLPILQINQPIYVFSSYIPIATQQTSELSIYYNDSVRFFIQTLGIKFFTTSSVNYNYLFYYGTYYLQVPKIYSIALLNKGQETSIQYKGDINKTITSTIYGTTNDGTYNFYYDTVIISIYEEFTPISMYSQLYGYLGATNAINFHIDAISSAKPEIRYDHPIDENNIETVYGQTKVYIDFSNNIMTLNNNVTNSNTPTVYGVYNGTYIFYTNEYIAFLNKGKEDIFIVSGVNRIRGPGPDGNTNYDFYSGIIHVKIVGNFNKLSIYTFKKGYCNGRYMLNYNKRYNNYLPHSYAFTNISITDLNDPIPITYTNSIQLNSTTRDFADTILVVNGTTSGNPINSYNVIQNDNLGNIVFTQLTNSDVDSSGNLIPSRISNNKIPYSSTTQYTMTNGTYVFFNMSDYYITFMTKNKSVTSNGKNVGVYYFIGTAPNGDEYIFNKSDKTSIALLKPIIVKVTGNFGYLSISTPNGYNGGQNLITYSR</sequence>